<comment type="caution">
    <text evidence="1">The sequence shown here is derived from an EMBL/GenBank/DDBJ whole genome shotgun (WGS) entry which is preliminary data.</text>
</comment>
<protein>
    <submittedName>
        <fullName evidence="1">Uncharacterized protein</fullName>
    </submittedName>
</protein>
<gene>
    <name evidence="1" type="ORF">DB31_7722</name>
</gene>
<name>A0A085WLC2_9BACT</name>
<organism evidence="1 2">
    <name type="scientific">Hyalangium minutum</name>
    <dbReference type="NCBI Taxonomy" id="394096"/>
    <lineage>
        <taxon>Bacteria</taxon>
        <taxon>Pseudomonadati</taxon>
        <taxon>Myxococcota</taxon>
        <taxon>Myxococcia</taxon>
        <taxon>Myxococcales</taxon>
        <taxon>Cystobacterineae</taxon>
        <taxon>Archangiaceae</taxon>
        <taxon>Hyalangium</taxon>
    </lineage>
</organism>
<dbReference type="Proteomes" id="UP000028725">
    <property type="component" value="Unassembled WGS sequence"/>
</dbReference>
<reference evidence="1 2" key="1">
    <citation type="submission" date="2014-04" db="EMBL/GenBank/DDBJ databases">
        <title>Genome assembly of Hyalangium minutum DSM 14724.</title>
        <authorList>
            <person name="Sharma G."/>
            <person name="Subramanian S."/>
        </authorList>
    </citation>
    <scope>NUCLEOTIDE SEQUENCE [LARGE SCALE GENOMIC DNA]</scope>
    <source>
        <strain evidence="1 2">DSM 14724</strain>
    </source>
</reference>
<keyword evidence="2" id="KW-1185">Reference proteome</keyword>
<proteinExistence type="predicted"/>
<dbReference type="STRING" id="394096.DB31_7722"/>
<accession>A0A085WLC2</accession>
<dbReference type="EMBL" id="JMCB01000006">
    <property type="protein sequence ID" value="KFE68485.1"/>
    <property type="molecule type" value="Genomic_DNA"/>
</dbReference>
<evidence type="ECO:0000313" key="2">
    <source>
        <dbReference type="Proteomes" id="UP000028725"/>
    </source>
</evidence>
<evidence type="ECO:0000313" key="1">
    <source>
        <dbReference type="EMBL" id="KFE68485.1"/>
    </source>
</evidence>
<dbReference type="AlphaFoldDB" id="A0A085WLC2"/>
<sequence length="56" mass="5678">MNGNASPPLQALIPSTLIQMCSGGTSLDGQPALLLAQGPLFSYRQLHPKGAVAAAC</sequence>